<dbReference type="Pfam" id="PF00808">
    <property type="entry name" value="CBFD_NFYB_HMF"/>
    <property type="match status" value="1"/>
</dbReference>
<proteinExistence type="inferred from homology"/>
<evidence type="ECO:0000256" key="10">
    <source>
        <dbReference type="SAM" id="MobiDB-lite"/>
    </source>
</evidence>
<feature type="compositionally biased region" description="Polar residues" evidence="10">
    <location>
        <begin position="52"/>
        <end position="64"/>
    </location>
</feature>
<protein>
    <recommendedName>
        <fullName evidence="5">Histone H4</fullName>
    </recommendedName>
</protein>
<name>A0ABR1BRT6_NECAM</name>
<dbReference type="Proteomes" id="UP001303046">
    <property type="component" value="Unassembled WGS sequence"/>
</dbReference>
<comment type="similarity">
    <text evidence="4">Belongs to the histone H4 family.</text>
</comment>
<evidence type="ECO:0000313" key="12">
    <source>
        <dbReference type="EMBL" id="KAK6728491.1"/>
    </source>
</evidence>
<evidence type="ECO:0000256" key="8">
    <source>
        <dbReference type="ARBA" id="ARBA00023242"/>
    </source>
</evidence>
<feature type="compositionally biased region" description="Basic and acidic residues" evidence="10">
    <location>
        <begin position="1"/>
        <end position="17"/>
    </location>
</feature>
<evidence type="ECO:0000256" key="6">
    <source>
        <dbReference type="ARBA" id="ARBA00022454"/>
    </source>
</evidence>
<dbReference type="PRINTS" id="PR00623">
    <property type="entry name" value="HISTONEH4"/>
</dbReference>
<dbReference type="PANTHER" id="PTHR10484">
    <property type="entry name" value="HISTONE H4"/>
    <property type="match status" value="1"/>
</dbReference>
<dbReference type="InterPro" id="IPR001951">
    <property type="entry name" value="Histone_H4"/>
</dbReference>
<keyword evidence="9" id="KW-0544">Nucleosome core</keyword>
<accession>A0ABR1BRT6</accession>
<feature type="region of interest" description="Disordered" evidence="10">
    <location>
        <begin position="1"/>
        <end position="99"/>
    </location>
</feature>
<feature type="domain" description="Transcription factor CBF/NF-Y/archaeal histone" evidence="11">
    <location>
        <begin position="103"/>
        <end position="162"/>
    </location>
</feature>
<dbReference type="CDD" id="cd22912">
    <property type="entry name" value="HFD_H4"/>
    <property type="match status" value="1"/>
</dbReference>
<dbReference type="InterPro" id="IPR003958">
    <property type="entry name" value="CBFA_NFYB_domain"/>
</dbReference>
<evidence type="ECO:0000256" key="1">
    <source>
        <dbReference type="ARBA" id="ARBA00002001"/>
    </source>
</evidence>
<comment type="subcellular location">
    <subcellularLocation>
        <location evidence="3">Chromosome</location>
    </subcellularLocation>
    <subcellularLocation>
        <location evidence="2">Nucleus</location>
    </subcellularLocation>
</comment>
<evidence type="ECO:0000313" key="13">
    <source>
        <dbReference type="Proteomes" id="UP001303046"/>
    </source>
</evidence>
<evidence type="ECO:0000256" key="5">
    <source>
        <dbReference type="ARBA" id="ARBA00020836"/>
    </source>
</evidence>
<keyword evidence="8" id="KW-0539">Nucleus</keyword>
<sequence>MVAHDDRRRSSTRRSSEQSRYLLRSKMSKDSKTTPRSLRASGKNRVPAGSTPRRTTTVTFQGTITPWLAAPPLFTSTPRRPPTPYPRKKSRKKPTVQPRGITKADIRRVCRKAGVPRIGRGVHEEVQQLLENFLQKVIADVAILCDYYKRKTVLVEDIHQALQRQGRRLYGVGEFDGY</sequence>
<reference evidence="12 13" key="1">
    <citation type="submission" date="2023-08" db="EMBL/GenBank/DDBJ databases">
        <title>A Necator americanus chromosomal reference genome.</title>
        <authorList>
            <person name="Ilik V."/>
            <person name="Petrzelkova K.J."/>
            <person name="Pardy F."/>
            <person name="Fuh T."/>
            <person name="Niatou-Singa F.S."/>
            <person name="Gouil Q."/>
            <person name="Baker L."/>
            <person name="Ritchie M.E."/>
            <person name="Jex A.R."/>
            <person name="Gazzola D."/>
            <person name="Li H."/>
            <person name="Toshio Fujiwara R."/>
            <person name="Zhan B."/>
            <person name="Aroian R.V."/>
            <person name="Pafco B."/>
            <person name="Schwarz E.M."/>
        </authorList>
    </citation>
    <scope>NUCLEOTIDE SEQUENCE [LARGE SCALE GENOMIC DNA]</scope>
    <source>
        <strain evidence="12 13">Aroian</strain>
        <tissue evidence="12">Whole animal</tissue>
    </source>
</reference>
<keyword evidence="7" id="KW-0238">DNA-binding</keyword>
<gene>
    <name evidence="12" type="primary">Necator_chrI.g1995</name>
    <name evidence="12" type="ORF">RB195_005869</name>
</gene>
<keyword evidence="13" id="KW-1185">Reference proteome</keyword>
<organism evidence="12 13">
    <name type="scientific">Necator americanus</name>
    <name type="common">Human hookworm</name>
    <dbReference type="NCBI Taxonomy" id="51031"/>
    <lineage>
        <taxon>Eukaryota</taxon>
        <taxon>Metazoa</taxon>
        <taxon>Ecdysozoa</taxon>
        <taxon>Nematoda</taxon>
        <taxon>Chromadorea</taxon>
        <taxon>Rhabditida</taxon>
        <taxon>Rhabditina</taxon>
        <taxon>Rhabditomorpha</taxon>
        <taxon>Strongyloidea</taxon>
        <taxon>Ancylostomatidae</taxon>
        <taxon>Bunostominae</taxon>
        <taxon>Necator</taxon>
    </lineage>
</organism>
<evidence type="ECO:0000256" key="4">
    <source>
        <dbReference type="ARBA" id="ARBA00006564"/>
    </source>
</evidence>
<dbReference type="Gene3D" id="1.10.20.10">
    <property type="entry name" value="Histone, subunit A"/>
    <property type="match status" value="1"/>
</dbReference>
<evidence type="ECO:0000256" key="3">
    <source>
        <dbReference type="ARBA" id="ARBA00004286"/>
    </source>
</evidence>
<dbReference type="EMBL" id="JAVFWL010000001">
    <property type="protein sequence ID" value="KAK6728491.1"/>
    <property type="molecule type" value="Genomic_DNA"/>
</dbReference>
<keyword evidence="6" id="KW-0158">Chromosome</keyword>
<evidence type="ECO:0000259" key="11">
    <source>
        <dbReference type="Pfam" id="PF00808"/>
    </source>
</evidence>
<comment type="function">
    <text evidence="1">Core component of nucleosome. Nucleosomes wrap and compact DNA into chromatin, limiting DNA accessibility to the cellular machineries which require DNA as a template. Histones thereby play a central role in transcription regulation, DNA repair, DNA replication and chromosomal stability. DNA accessibility is regulated via a complex set of post-translational modifications of histones, also called histone code, and nucleosome remodeling.</text>
</comment>
<evidence type="ECO:0000256" key="7">
    <source>
        <dbReference type="ARBA" id="ARBA00023125"/>
    </source>
</evidence>
<evidence type="ECO:0000256" key="9">
    <source>
        <dbReference type="ARBA" id="ARBA00023269"/>
    </source>
</evidence>
<dbReference type="InterPro" id="IPR009072">
    <property type="entry name" value="Histone-fold"/>
</dbReference>
<comment type="caution">
    <text evidence="12">The sequence shown here is derived from an EMBL/GenBank/DDBJ whole genome shotgun (WGS) entry which is preliminary data.</text>
</comment>
<dbReference type="SUPFAM" id="SSF47113">
    <property type="entry name" value="Histone-fold"/>
    <property type="match status" value="1"/>
</dbReference>
<evidence type="ECO:0000256" key="2">
    <source>
        <dbReference type="ARBA" id="ARBA00004123"/>
    </source>
</evidence>